<protein>
    <submittedName>
        <fullName evidence="2">Helix-turn-helix protein</fullName>
    </submittedName>
</protein>
<dbReference type="EMBL" id="VFOW01000001">
    <property type="protein sequence ID" value="TQL75459.1"/>
    <property type="molecule type" value="Genomic_DNA"/>
</dbReference>
<evidence type="ECO:0000259" key="1">
    <source>
        <dbReference type="PROSITE" id="PS50943"/>
    </source>
</evidence>
<sequence>MAHMQPTVARRALGSSMRKLREAAGITRSQAAHAIGYSPQTIQRIEEGAQATRDHQVERLGRLYDAPPALMSEMYRYALDGNRRGWWQAHKEGIPSEFPLFLEAEHDASRIRVLETEYIPGLLQTPEYLRAVQDAQPPLPSARAEAVRVLRSQRQELLFGRRRLPEMEFLIGRSTLDYLHDLPEVRRGQVERLTQIDAISEVRIRVIVGLHAAMAGSFNILTPATNSVSFAYVDSVDGCRYIEDHAVVSLYERTFNHVRSSAITLEEYLS</sequence>
<dbReference type="SUPFAM" id="SSF47413">
    <property type="entry name" value="lambda repressor-like DNA-binding domains"/>
    <property type="match status" value="1"/>
</dbReference>
<dbReference type="PROSITE" id="PS50943">
    <property type="entry name" value="HTH_CROC1"/>
    <property type="match status" value="1"/>
</dbReference>
<dbReference type="CDD" id="cd00093">
    <property type="entry name" value="HTH_XRE"/>
    <property type="match status" value="1"/>
</dbReference>
<dbReference type="OrthoDB" id="4966777at2"/>
<comment type="caution">
    <text evidence="2">The sequence shown here is derived from an EMBL/GenBank/DDBJ whole genome shotgun (WGS) entry which is preliminary data.</text>
</comment>
<evidence type="ECO:0000313" key="3">
    <source>
        <dbReference type="Proteomes" id="UP000317043"/>
    </source>
</evidence>
<gene>
    <name evidence="2" type="ORF">FB566_0964</name>
</gene>
<feature type="domain" description="HTH cro/C1-type" evidence="1">
    <location>
        <begin position="17"/>
        <end position="71"/>
    </location>
</feature>
<dbReference type="SMART" id="SM00530">
    <property type="entry name" value="HTH_XRE"/>
    <property type="match status" value="1"/>
</dbReference>
<dbReference type="InParanoid" id="A0A543AS99"/>
<dbReference type="InterPro" id="IPR010982">
    <property type="entry name" value="Lambda_DNA-bd_dom_sf"/>
</dbReference>
<dbReference type="Pfam" id="PF13560">
    <property type="entry name" value="HTH_31"/>
    <property type="match status" value="1"/>
</dbReference>
<dbReference type="Gene3D" id="1.10.260.40">
    <property type="entry name" value="lambda repressor-like DNA-binding domains"/>
    <property type="match status" value="1"/>
</dbReference>
<name>A0A543AS99_9ACTN</name>
<dbReference type="InterPro" id="IPR001387">
    <property type="entry name" value="Cro/C1-type_HTH"/>
</dbReference>
<evidence type="ECO:0000313" key="2">
    <source>
        <dbReference type="EMBL" id="TQL75459.1"/>
    </source>
</evidence>
<dbReference type="InterPro" id="IPR043917">
    <property type="entry name" value="DUF5753"/>
</dbReference>
<dbReference type="AlphaFoldDB" id="A0A543AS99"/>
<reference evidence="2 3" key="1">
    <citation type="submission" date="2019-06" db="EMBL/GenBank/DDBJ databases">
        <title>Sequencing the genomes of 1000 actinobacteria strains.</title>
        <authorList>
            <person name="Klenk H.-P."/>
        </authorList>
    </citation>
    <scope>NUCLEOTIDE SEQUENCE [LARGE SCALE GENOMIC DNA]</scope>
    <source>
        <strain evidence="2 3">DSM 45928</strain>
    </source>
</reference>
<dbReference type="Pfam" id="PF19054">
    <property type="entry name" value="DUF5753"/>
    <property type="match status" value="1"/>
</dbReference>
<dbReference type="Proteomes" id="UP000317043">
    <property type="component" value="Unassembled WGS sequence"/>
</dbReference>
<proteinExistence type="predicted"/>
<accession>A0A543AS99</accession>
<organism evidence="2 3">
    <name type="scientific">Stackebrandtia endophytica</name>
    <dbReference type="NCBI Taxonomy" id="1496996"/>
    <lineage>
        <taxon>Bacteria</taxon>
        <taxon>Bacillati</taxon>
        <taxon>Actinomycetota</taxon>
        <taxon>Actinomycetes</taxon>
        <taxon>Glycomycetales</taxon>
        <taxon>Glycomycetaceae</taxon>
        <taxon>Stackebrandtia</taxon>
    </lineage>
</organism>
<keyword evidence="3" id="KW-1185">Reference proteome</keyword>
<dbReference type="GO" id="GO:0003677">
    <property type="term" value="F:DNA binding"/>
    <property type="evidence" value="ECO:0007669"/>
    <property type="project" value="InterPro"/>
</dbReference>